<evidence type="ECO:0000313" key="3">
    <source>
        <dbReference type="EMBL" id="CAF3999000.1"/>
    </source>
</evidence>
<evidence type="ECO:0000313" key="2">
    <source>
        <dbReference type="EMBL" id="CAF1236660.1"/>
    </source>
</evidence>
<sequence length="678" mass="76061">MPTVAARQKEVAATPKNPSYVFHMAQEEQDNIRYQVLSDSGALMHFIKRNVACKMAYPANGKGGGKRNHSCFEWTKLGLSTLVPLMIGIFTVVSYIQQQHISEQQRHQDQEVANDIRLQERQIADALRAHSQEQAHALHYQDVYKTYLADVSNALFKENHEGKFLNNESKFSYIRSRTLSVLLELDSKRQTDLFLFLYETRLTTKNQLSLSGALFNQIHFNTSSVVPCIFNDLKLSSVYLSNSSFTGCKFYQATFTASRMTDIKFTGSSLTTNHKTECFRACDMAPYLPKPSCPSHIGIKTDFSDCVMERADFRQAFICLTSFHGATLDYATFLGASIESSRFVNASLNYARFIGATITKSDFAAASLTYADFSGASISHNAFKGVLLAYANFSNVTFDADVMFINANLTNMIIKDDLLQDLNNRGMLRNVILPNGTTFFTQGNLFVNGDAQKDCPSGSSSISDWSTISGDIAVGGNSDNCYFFSTSGTESSMQQAFEVDDFSMLVTSNQALLNISAYFDEQCSRKDVTVMLFFSTTMGLATGPNSIISWVMLESGPNEKTLNSISGTGDLSFTKIIPNKTKFLIVEVKFWNDSRNVLVIILMCVLLLKNVNDVTSHRYSDGHSYKESSSGIFDMIIGLLFVLGPYFCVLDWEIFRRHLNERRYYVDIKSSIFYQECR</sequence>
<dbReference type="SUPFAM" id="SSF141571">
    <property type="entry name" value="Pentapeptide repeat-like"/>
    <property type="match status" value="2"/>
</dbReference>
<dbReference type="PANTHER" id="PTHR14136">
    <property type="entry name" value="BTB_POZ DOMAIN-CONTAINING PROTEIN KCTD9"/>
    <property type="match status" value="1"/>
</dbReference>
<evidence type="ECO:0000313" key="4">
    <source>
        <dbReference type="Proteomes" id="UP000663829"/>
    </source>
</evidence>
<proteinExistence type="predicted"/>
<evidence type="ECO:0000256" key="1">
    <source>
        <dbReference type="SAM" id="Phobius"/>
    </source>
</evidence>
<keyword evidence="1" id="KW-0812">Transmembrane</keyword>
<protein>
    <recommendedName>
        <fullName evidence="5">Pentapeptide repeat-containing protein</fullName>
    </recommendedName>
</protein>
<dbReference type="Pfam" id="PF00805">
    <property type="entry name" value="Pentapeptide"/>
    <property type="match status" value="1"/>
</dbReference>
<reference evidence="2" key="1">
    <citation type="submission" date="2021-02" db="EMBL/GenBank/DDBJ databases">
        <authorList>
            <person name="Nowell W R."/>
        </authorList>
    </citation>
    <scope>NUCLEOTIDE SEQUENCE</scope>
</reference>
<dbReference type="EMBL" id="CAJNOQ010009884">
    <property type="protein sequence ID" value="CAF1236660.1"/>
    <property type="molecule type" value="Genomic_DNA"/>
</dbReference>
<keyword evidence="4" id="KW-1185">Reference proteome</keyword>
<evidence type="ECO:0008006" key="5">
    <source>
        <dbReference type="Google" id="ProtNLM"/>
    </source>
</evidence>
<keyword evidence="1" id="KW-1133">Transmembrane helix</keyword>
<keyword evidence="1" id="KW-0472">Membrane</keyword>
<comment type="caution">
    <text evidence="2">The sequence shown here is derived from an EMBL/GenBank/DDBJ whole genome shotgun (WGS) entry which is preliminary data.</text>
</comment>
<dbReference type="PANTHER" id="PTHR14136:SF17">
    <property type="entry name" value="BTB_POZ DOMAIN-CONTAINING PROTEIN KCTD9"/>
    <property type="match status" value="1"/>
</dbReference>
<accession>A0A814YZ55</accession>
<organism evidence="2 4">
    <name type="scientific">Didymodactylos carnosus</name>
    <dbReference type="NCBI Taxonomy" id="1234261"/>
    <lineage>
        <taxon>Eukaryota</taxon>
        <taxon>Metazoa</taxon>
        <taxon>Spiralia</taxon>
        <taxon>Gnathifera</taxon>
        <taxon>Rotifera</taxon>
        <taxon>Eurotatoria</taxon>
        <taxon>Bdelloidea</taxon>
        <taxon>Philodinida</taxon>
        <taxon>Philodinidae</taxon>
        <taxon>Didymodactylos</taxon>
    </lineage>
</organism>
<feature type="transmembrane region" description="Helical" evidence="1">
    <location>
        <begin position="632"/>
        <end position="655"/>
    </location>
</feature>
<dbReference type="EMBL" id="CAJOBC010009889">
    <property type="protein sequence ID" value="CAF3999000.1"/>
    <property type="molecule type" value="Genomic_DNA"/>
</dbReference>
<dbReference type="Proteomes" id="UP000681722">
    <property type="component" value="Unassembled WGS sequence"/>
</dbReference>
<dbReference type="AlphaFoldDB" id="A0A814YZ55"/>
<dbReference type="Proteomes" id="UP000663829">
    <property type="component" value="Unassembled WGS sequence"/>
</dbReference>
<name>A0A814YZ55_9BILA</name>
<dbReference type="InterPro" id="IPR001646">
    <property type="entry name" value="5peptide_repeat"/>
</dbReference>
<dbReference type="Pfam" id="PF13599">
    <property type="entry name" value="Pentapeptide_4"/>
    <property type="match status" value="1"/>
</dbReference>
<gene>
    <name evidence="2" type="ORF">GPM918_LOCUS25449</name>
    <name evidence="3" type="ORF">SRO942_LOCUS25455</name>
</gene>
<dbReference type="Gene3D" id="2.160.20.80">
    <property type="entry name" value="E3 ubiquitin-protein ligase SopA"/>
    <property type="match status" value="2"/>
</dbReference>
<dbReference type="InterPro" id="IPR051082">
    <property type="entry name" value="Pentapeptide-BTB/POZ_domain"/>
</dbReference>